<dbReference type="AlphaFoldDB" id="A0A061F915"/>
<proteinExistence type="predicted"/>
<sequence length="345" mass="39706">MRHVWFIANQKMRVFKWSPDFQSEKEFSLVPIWISFPGLHAHLFEKLALLMIAKTVGRLLFVDEATANGSRPSIAWVCVEYDCQKPPLDHIWIVTRDRQTGIVTGGFVQKVEFSKLPAYCTHCSHVGHDFAACIVLGNKLERMGAMRQKPLDSEKLVTGDDKGREKDETRDSEPNGNKRNNLMPSETAEKKREREEKRVTESWQTGTNTNASVEQIGDFDGVKWAMEAGHVTLRKAKKKKNRKLEDRLSLVAVHGDGLMLPEDEHYSESQKQQLEHEKKSLKGSLNMINVDPTKKLTPPYPMQPMQEMRNVRNAYRNRETPRTNHNKVENEQQVCKMVAVESFFM</sequence>
<dbReference type="EMBL" id="CM001885">
    <property type="protein sequence ID" value="EOY13536.1"/>
    <property type="molecule type" value="Genomic_DNA"/>
</dbReference>
<reference evidence="2 3" key="1">
    <citation type="journal article" date="2013" name="Genome Biol.">
        <title>The genome sequence of the most widely cultivated cacao type and its use to identify candidate genes regulating pod color.</title>
        <authorList>
            <person name="Motamayor J.C."/>
            <person name="Mockaitis K."/>
            <person name="Schmutz J."/>
            <person name="Haiminen N."/>
            <person name="Iii D.L."/>
            <person name="Cornejo O."/>
            <person name="Findley S.D."/>
            <person name="Zheng P."/>
            <person name="Utro F."/>
            <person name="Royaert S."/>
            <person name="Saski C."/>
            <person name="Jenkins J."/>
            <person name="Podicheti R."/>
            <person name="Zhao M."/>
            <person name="Scheffler B.E."/>
            <person name="Stack J.C."/>
            <person name="Feltus F.A."/>
            <person name="Mustiga G.M."/>
            <person name="Amores F."/>
            <person name="Phillips W."/>
            <person name="Marelli J.P."/>
            <person name="May G.D."/>
            <person name="Shapiro H."/>
            <person name="Ma J."/>
            <person name="Bustamante C.D."/>
            <person name="Schnell R.J."/>
            <person name="Main D."/>
            <person name="Gilbert D."/>
            <person name="Parida L."/>
            <person name="Kuhn D.N."/>
        </authorList>
    </citation>
    <scope>NUCLEOTIDE SEQUENCE [LARGE SCALE GENOMIC DNA]</scope>
    <source>
        <strain evidence="3">cv. Matina 1-6</strain>
    </source>
</reference>
<evidence type="ECO:0000313" key="2">
    <source>
        <dbReference type="EMBL" id="EOY13536.1"/>
    </source>
</evidence>
<evidence type="ECO:0000313" key="3">
    <source>
        <dbReference type="Proteomes" id="UP000026915"/>
    </source>
</evidence>
<feature type="region of interest" description="Disordered" evidence="1">
    <location>
        <begin position="147"/>
        <end position="207"/>
    </location>
</feature>
<dbReference type="PANTHER" id="PTHR31286:SF179">
    <property type="entry name" value="RNASE H TYPE-1 DOMAIN-CONTAINING PROTEIN"/>
    <property type="match status" value="1"/>
</dbReference>
<organism evidence="2 3">
    <name type="scientific">Theobroma cacao</name>
    <name type="common">Cacao</name>
    <name type="synonym">Cocoa</name>
    <dbReference type="NCBI Taxonomy" id="3641"/>
    <lineage>
        <taxon>Eukaryota</taxon>
        <taxon>Viridiplantae</taxon>
        <taxon>Streptophyta</taxon>
        <taxon>Embryophyta</taxon>
        <taxon>Tracheophyta</taxon>
        <taxon>Spermatophyta</taxon>
        <taxon>Magnoliopsida</taxon>
        <taxon>eudicotyledons</taxon>
        <taxon>Gunneridae</taxon>
        <taxon>Pentapetalae</taxon>
        <taxon>rosids</taxon>
        <taxon>malvids</taxon>
        <taxon>Malvales</taxon>
        <taxon>Malvaceae</taxon>
        <taxon>Byttnerioideae</taxon>
        <taxon>Theobroma</taxon>
    </lineage>
</organism>
<feature type="compositionally biased region" description="Basic and acidic residues" evidence="1">
    <location>
        <begin position="147"/>
        <end position="173"/>
    </location>
</feature>
<name>A0A061F915_THECC</name>
<dbReference type="Gramene" id="EOY13536">
    <property type="protein sequence ID" value="EOY13536"/>
    <property type="gene ID" value="TCM_032141"/>
</dbReference>
<dbReference type="PANTHER" id="PTHR31286">
    <property type="entry name" value="GLYCINE-RICH CELL WALL STRUCTURAL PROTEIN 1.8-LIKE"/>
    <property type="match status" value="1"/>
</dbReference>
<feature type="compositionally biased region" description="Polar residues" evidence="1">
    <location>
        <begin position="174"/>
        <end position="184"/>
    </location>
</feature>
<dbReference type="HOGENOM" id="CLU_805138_0_0_1"/>
<dbReference type="InterPro" id="IPR040256">
    <property type="entry name" value="At4g02000-like"/>
</dbReference>
<gene>
    <name evidence="2" type="ORF">TCM_032141</name>
</gene>
<keyword evidence="3" id="KW-1185">Reference proteome</keyword>
<accession>A0A061F915</accession>
<protein>
    <submittedName>
        <fullName evidence="2">Uncharacterized protein</fullName>
    </submittedName>
</protein>
<dbReference type="InParanoid" id="A0A061F915"/>
<dbReference type="OMA" id="WAMEAGH"/>
<evidence type="ECO:0000256" key="1">
    <source>
        <dbReference type="SAM" id="MobiDB-lite"/>
    </source>
</evidence>
<feature type="compositionally biased region" description="Basic and acidic residues" evidence="1">
    <location>
        <begin position="187"/>
        <end position="200"/>
    </location>
</feature>
<dbReference type="eggNOG" id="ENOG502T0MW">
    <property type="taxonomic scope" value="Eukaryota"/>
</dbReference>
<dbReference type="Proteomes" id="UP000026915">
    <property type="component" value="Chromosome 7"/>
</dbReference>